<protein>
    <submittedName>
        <fullName evidence="1">Uncharacterized protein</fullName>
    </submittedName>
</protein>
<organism evidence="1">
    <name type="scientific">Solanum lycopersicum</name>
    <name type="common">Tomato</name>
    <name type="synonym">Lycopersicon esculentum</name>
    <dbReference type="NCBI Taxonomy" id="4081"/>
    <lineage>
        <taxon>Eukaryota</taxon>
        <taxon>Viridiplantae</taxon>
        <taxon>Streptophyta</taxon>
        <taxon>Embryophyta</taxon>
        <taxon>Tracheophyta</taxon>
        <taxon>Spermatophyta</taxon>
        <taxon>Magnoliopsida</taxon>
        <taxon>eudicotyledons</taxon>
        <taxon>Gunneridae</taxon>
        <taxon>Pentapetalae</taxon>
        <taxon>asterids</taxon>
        <taxon>lamiids</taxon>
        <taxon>Solanales</taxon>
        <taxon>Solanaceae</taxon>
        <taxon>Solanoideae</taxon>
        <taxon>Solaneae</taxon>
        <taxon>Solanum</taxon>
        <taxon>Solanum subgen. Lycopersicon</taxon>
    </lineage>
</organism>
<keyword evidence="2" id="KW-1185">Reference proteome</keyword>
<name>A0A3Q7GHD0_SOLLC</name>
<accession>A0A3Q7GHD0</accession>
<evidence type="ECO:0000313" key="1">
    <source>
        <dbReference type="EnsemblPlants" id="Solyc05g015535.1.1"/>
    </source>
</evidence>
<dbReference type="Proteomes" id="UP000004994">
    <property type="component" value="Chromosome 5"/>
</dbReference>
<sequence length="99" mass="11508">MLTFTGTTLGKLLLGVVYKGLDSTSVILFKKLNKLGFQDPQRHSKLILLILSKHYSEINVNMSSRILNNTWRSMLYTQHQHLILLLWPVSWKSKKYDCT</sequence>
<reference evidence="1" key="1">
    <citation type="journal article" date="2012" name="Nature">
        <title>The tomato genome sequence provides insights into fleshy fruit evolution.</title>
        <authorList>
            <consortium name="Tomato Genome Consortium"/>
        </authorList>
    </citation>
    <scope>NUCLEOTIDE SEQUENCE [LARGE SCALE GENOMIC DNA]</scope>
    <source>
        <strain evidence="1">cv. Heinz 1706</strain>
    </source>
</reference>
<dbReference type="InParanoid" id="A0A3Q7GHD0"/>
<dbReference type="AlphaFoldDB" id="A0A3Q7GHD0"/>
<reference evidence="1" key="2">
    <citation type="submission" date="2019-01" db="UniProtKB">
        <authorList>
            <consortium name="EnsemblPlants"/>
        </authorList>
    </citation>
    <scope>IDENTIFICATION</scope>
    <source>
        <strain evidence="1">cv. Heinz 1706</strain>
    </source>
</reference>
<dbReference type="EnsemblPlants" id="Solyc05g015535.1.1">
    <property type="protein sequence ID" value="Solyc05g015535.1.1"/>
    <property type="gene ID" value="Solyc05g015535.1"/>
</dbReference>
<evidence type="ECO:0000313" key="2">
    <source>
        <dbReference type="Proteomes" id="UP000004994"/>
    </source>
</evidence>
<proteinExistence type="predicted"/>
<dbReference type="Gramene" id="Solyc05g015535.1.1">
    <property type="protein sequence ID" value="Solyc05g015535.1.1"/>
    <property type="gene ID" value="Solyc05g015535.1"/>
</dbReference>